<dbReference type="InterPro" id="IPR039231">
    <property type="entry name" value="TPGS2"/>
</dbReference>
<sequence length="261" mass="29673">MIATKCFVCQILHNHRIQGTLLLQIVEMNTSEQLESDPRICNVNVERRSPCDRVALSTWEQRHSALLPEDLRNFYASSDGFQLTWHYKYSADEILPVGSIRVNSLNELCLSPALKDLLDFSMTRQHTGPRPVLNTKSKVFELDSCRTIGKICLIHTGGMWSVWLATREGAWGWLADSFTNYFRMALVHLGLPGWQAAFANLPLIPWAEQLFLLLAPHLLDKSDIEPNLITATSEAGLNHIDPNIFKTSVRHHKNTTRQTNQ</sequence>
<dbReference type="RefSeq" id="XP_022820770.1">
    <property type="nucleotide sequence ID" value="XM_022965002.1"/>
</dbReference>
<accession>A0A9J7IPV9</accession>
<gene>
    <name evidence="2" type="primary">LOC111352473</name>
</gene>
<dbReference type="AlphaFoldDB" id="A0A9J7IPV9"/>
<dbReference type="Proteomes" id="UP000301870">
    <property type="component" value="Chromosome 15"/>
</dbReference>
<name>A0A9J7IPV9_SPOLT</name>
<organism evidence="1 2">
    <name type="scientific">Spodoptera litura</name>
    <name type="common">Asian cotton leafworm</name>
    <dbReference type="NCBI Taxonomy" id="69820"/>
    <lineage>
        <taxon>Eukaryota</taxon>
        <taxon>Metazoa</taxon>
        <taxon>Ecdysozoa</taxon>
        <taxon>Arthropoda</taxon>
        <taxon>Hexapoda</taxon>
        <taxon>Insecta</taxon>
        <taxon>Pterygota</taxon>
        <taxon>Neoptera</taxon>
        <taxon>Endopterygota</taxon>
        <taxon>Lepidoptera</taxon>
        <taxon>Glossata</taxon>
        <taxon>Ditrysia</taxon>
        <taxon>Noctuoidea</taxon>
        <taxon>Noctuidae</taxon>
        <taxon>Amphipyrinae</taxon>
        <taxon>Spodoptera</taxon>
    </lineage>
</organism>
<evidence type="ECO:0000313" key="2">
    <source>
        <dbReference type="RefSeq" id="XP_022820770.1"/>
    </source>
</evidence>
<proteinExistence type="predicted"/>
<protein>
    <submittedName>
        <fullName evidence="2">Tubulin polyglutamylase complex subunit 2 isoform X1</fullName>
    </submittedName>
</protein>
<evidence type="ECO:0000313" key="1">
    <source>
        <dbReference type="Proteomes" id="UP000301870"/>
    </source>
</evidence>
<dbReference type="KEGG" id="sliu:111352473"/>
<dbReference type="OrthoDB" id="10249691at2759"/>
<dbReference type="PANTHER" id="PTHR31854:SF2">
    <property type="entry name" value="TUBULIN POLYGLUTAMYLASE COMPLEX SUBUNIT 2"/>
    <property type="match status" value="1"/>
</dbReference>
<dbReference type="PANTHER" id="PTHR31854">
    <property type="entry name" value="TUBULIN POLYGLUTAMYLASE COMPLEX SUBUNIT 2"/>
    <property type="match status" value="1"/>
</dbReference>
<dbReference type="GeneID" id="111352473"/>
<reference evidence="2" key="1">
    <citation type="submission" date="2025-08" db="UniProtKB">
        <authorList>
            <consortium name="RefSeq"/>
        </authorList>
    </citation>
    <scope>IDENTIFICATION</scope>
    <source>
        <strain evidence="2">Ishihara</strain>
        <tissue evidence="2">Whole body</tissue>
    </source>
</reference>
<keyword evidence="1" id="KW-1185">Reference proteome</keyword>